<comment type="caution">
    <text evidence="1">The sequence shown here is derived from an EMBL/GenBank/DDBJ whole genome shotgun (WGS) entry which is preliminary data.</text>
</comment>
<reference evidence="1" key="1">
    <citation type="submission" date="2021-03" db="EMBL/GenBank/DDBJ databases">
        <title>Revisited historic fungal species revealed as producer of novel bioactive compounds through whole genome sequencing and comparative genomics.</title>
        <authorList>
            <person name="Vignolle G.A."/>
            <person name="Hochenegger N."/>
            <person name="Mach R.L."/>
            <person name="Mach-Aigner A.R."/>
            <person name="Javad Rahimi M."/>
            <person name="Salim K.A."/>
            <person name="Chan C.M."/>
            <person name="Lim L.B.L."/>
            <person name="Cai F."/>
            <person name="Druzhinina I.S."/>
            <person name="U'Ren J.M."/>
            <person name="Derntl C."/>
        </authorList>
    </citation>
    <scope>NUCLEOTIDE SEQUENCE</scope>
    <source>
        <strain evidence="1">TUCIM 5799</strain>
    </source>
</reference>
<sequence length="216" mass="23798">MATGAPSATAQAQDQANVSAASFASYNIKNTSINEGSGLFEGNPTLKHLSLWSRNATFADNITNAVGYDKFAAQWYGLPAVFNPIKIQSHQVTSGGNPIELSLSNKYVVKGIKKEQVMDSVVKIHVGSDGKIEKVEDKWNGKLPEGGISEVRWPPFEIVRVVVGVGLDWGWWAFCAASWWWPFLAFRKLNAVTVPTMVKVPKTEEEDRKMQAERGN</sequence>
<dbReference type="AlphaFoldDB" id="A0A9P9WV73"/>
<accession>A0A9P9WV73</accession>
<dbReference type="SUPFAM" id="SSF54427">
    <property type="entry name" value="NTF2-like"/>
    <property type="match status" value="1"/>
</dbReference>
<evidence type="ECO:0000313" key="2">
    <source>
        <dbReference type="Proteomes" id="UP000829685"/>
    </source>
</evidence>
<organism evidence="1 2">
    <name type="scientific">Neoarthrinium moseri</name>
    <dbReference type="NCBI Taxonomy" id="1658444"/>
    <lineage>
        <taxon>Eukaryota</taxon>
        <taxon>Fungi</taxon>
        <taxon>Dikarya</taxon>
        <taxon>Ascomycota</taxon>
        <taxon>Pezizomycotina</taxon>
        <taxon>Sordariomycetes</taxon>
        <taxon>Xylariomycetidae</taxon>
        <taxon>Amphisphaeriales</taxon>
        <taxon>Apiosporaceae</taxon>
        <taxon>Neoarthrinium</taxon>
    </lineage>
</organism>
<keyword evidence="2" id="KW-1185">Reference proteome</keyword>
<proteinExistence type="predicted"/>
<dbReference type="PANTHER" id="PTHR34213">
    <property type="entry name" value="NUCLEAR TRANSPORT FACTOR 2 (NTF2) FAMILY PROTEIN"/>
    <property type="match status" value="1"/>
</dbReference>
<gene>
    <name evidence="1" type="ORF">JX265_001501</name>
</gene>
<dbReference type="Proteomes" id="UP000829685">
    <property type="component" value="Unassembled WGS sequence"/>
</dbReference>
<name>A0A9P9WV73_9PEZI</name>
<dbReference type="InterPro" id="IPR032710">
    <property type="entry name" value="NTF2-like_dom_sf"/>
</dbReference>
<evidence type="ECO:0000313" key="1">
    <source>
        <dbReference type="EMBL" id="KAI1879880.1"/>
    </source>
</evidence>
<dbReference type="PANTHER" id="PTHR34213:SF2">
    <property type="entry name" value="NUCLEAR TRANSPORT FACTOR 2 (NTF2) FAMILY PROTEIN"/>
    <property type="match status" value="1"/>
</dbReference>
<protein>
    <submittedName>
        <fullName evidence="1">Uncharacterized protein</fullName>
    </submittedName>
</protein>
<dbReference type="EMBL" id="JAFIMR010000003">
    <property type="protein sequence ID" value="KAI1879880.1"/>
    <property type="molecule type" value="Genomic_DNA"/>
</dbReference>